<dbReference type="AlphaFoldDB" id="A0A0J9EGK6"/>
<evidence type="ECO:0000256" key="1">
    <source>
        <dbReference type="ARBA" id="ARBA00023015"/>
    </source>
</evidence>
<dbReference type="GO" id="GO:0003700">
    <property type="term" value="F:DNA-binding transcription factor activity"/>
    <property type="evidence" value="ECO:0007669"/>
    <property type="project" value="InterPro"/>
</dbReference>
<sequence>MNQEMVERLSVITREEQDILRGNREIDRTLYMDRGDMVIDSRKLLHAGKMITIRPHTRFVHFPAHTHNYVEVIYMCQGHTTHIVDGNRVELKAGELLFLNQHATQEILPAGRDDIGVNFIILPEFFDTAFRMMGEEENLLREFLVGCLCDDTRYDRYLHFQVSDVLPIQNLMENMVWSLLNEQPGKRSINQATMGLVLLHLMHYTGRLRMSPDSGQSLEQKLTFQVLRYIEEHYREGTLAELAGIMGYDVYCLSRMIKQVLGRNYKELLQVKRLNQAAFLLQNTGMNIVDISVAVGYDNTSYFHRIFKGYYGQSPREYRLSQTLSD</sequence>
<dbReference type="EMBL" id="ADLK01000036">
    <property type="protein sequence ID" value="KMW14690.1"/>
    <property type="molecule type" value="Genomic_DNA"/>
</dbReference>
<dbReference type="Pfam" id="PF02311">
    <property type="entry name" value="AraC_binding"/>
    <property type="match status" value="1"/>
</dbReference>
<feature type="domain" description="HTH araC/xylS-type" evidence="4">
    <location>
        <begin position="224"/>
        <end position="321"/>
    </location>
</feature>
<accession>A0A0J9EGK6</accession>
<evidence type="ECO:0000256" key="2">
    <source>
        <dbReference type="ARBA" id="ARBA00023125"/>
    </source>
</evidence>
<dbReference type="Proteomes" id="UP000037392">
    <property type="component" value="Unassembled WGS sequence"/>
</dbReference>
<dbReference type="PANTHER" id="PTHR43280:SF2">
    <property type="entry name" value="HTH-TYPE TRANSCRIPTIONAL REGULATOR EXSA"/>
    <property type="match status" value="1"/>
</dbReference>
<evidence type="ECO:0000313" key="6">
    <source>
        <dbReference type="Proteomes" id="UP000037392"/>
    </source>
</evidence>
<evidence type="ECO:0000313" key="5">
    <source>
        <dbReference type="EMBL" id="KMW14690.1"/>
    </source>
</evidence>
<organism evidence="5 6">
    <name type="scientific">[Clostridium] citroniae WAL-19142</name>
    <dbReference type="NCBI Taxonomy" id="742734"/>
    <lineage>
        <taxon>Bacteria</taxon>
        <taxon>Bacillati</taxon>
        <taxon>Bacillota</taxon>
        <taxon>Clostridia</taxon>
        <taxon>Lachnospirales</taxon>
        <taxon>Lachnospiraceae</taxon>
        <taxon>Enterocloster</taxon>
    </lineage>
</organism>
<dbReference type="InterPro" id="IPR018060">
    <property type="entry name" value="HTH_AraC"/>
</dbReference>
<dbReference type="InterPro" id="IPR009057">
    <property type="entry name" value="Homeodomain-like_sf"/>
</dbReference>
<proteinExistence type="predicted"/>
<reference evidence="5 6" key="1">
    <citation type="submission" date="2011-04" db="EMBL/GenBank/DDBJ databases">
        <title>The Genome Sequence of Clostridium citroniae WAL-19142.</title>
        <authorList>
            <consortium name="The Broad Institute Genome Sequencing Platform"/>
            <person name="Earl A."/>
            <person name="Ward D."/>
            <person name="Feldgarden M."/>
            <person name="Gevers D."/>
            <person name="Warren Y.A."/>
            <person name="Tyrrell K.L."/>
            <person name="Citron D.M."/>
            <person name="Goldstein E.J."/>
            <person name="Daigneault M."/>
            <person name="Allen-Vercoe E."/>
            <person name="Young S.K."/>
            <person name="Zeng Q."/>
            <person name="Gargeya S."/>
            <person name="Fitzgerald M."/>
            <person name="Haas B."/>
            <person name="Abouelleil A."/>
            <person name="Alvarado L."/>
            <person name="Arachchi H.M."/>
            <person name="Berlin A."/>
            <person name="Brown A."/>
            <person name="Chapman S.B."/>
            <person name="Chen Z."/>
            <person name="Dunbar C."/>
            <person name="Freedman E."/>
            <person name="Gearin G."/>
            <person name="Gellesch M."/>
            <person name="Goldberg J."/>
            <person name="Griggs A."/>
            <person name="Gujja S."/>
            <person name="Heilman E.R."/>
            <person name="Heiman D."/>
            <person name="Howarth C."/>
            <person name="Larson L."/>
            <person name="Lui A."/>
            <person name="MacDonald P.J."/>
            <person name="Mehta T."/>
            <person name="Montmayeur A."/>
            <person name="Murphy C."/>
            <person name="Neiman D."/>
            <person name="Pearson M."/>
            <person name="Priest M."/>
            <person name="Roberts A."/>
            <person name="Saif S."/>
            <person name="Shea T."/>
            <person name="Shenoy N."/>
            <person name="Sisk P."/>
            <person name="Stolte C."/>
            <person name="Sykes S."/>
            <person name="White J."/>
            <person name="Yandava C."/>
            <person name="Wortman J."/>
            <person name="Nusbaum C."/>
            <person name="Birren B."/>
        </authorList>
    </citation>
    <scope>NUCLEOTIDE SEQUENCE [LARGE SCALE GENOMIC DNA]</scope>
    <source>
        <strain evidence="5 6">WAL-19142</strain>
    </source>
</reference>
<dbReference type="InterPro" id="IPR003313">
    <property type="entry name" value="AraC-bd"/>
</dbReference>
<evidence type="ECO:0000256" key="3">
    <source>
        <dbReference type="ARBA" id="ARBA00023163"/>
    </source>
</evidence>
<dbReference type="SMART" id="SM00342">
    <property type="entry name" value="HTH_ARAC"/>
    <property type="match status" value="1"/>
</dbReference>
<dbReference type="SUPFAM" id="SSF46689">
    <property type="entry name" value="Homeodomain-like"/>
    <property type="match status" value="1"/>
</dbReference>
<dbReference type="Gene3D" id="1.10.10.60">
    <property type="entry name" value="Homeodomain-like"/>
    <property type="match status" value="2"/>
</dbReference>
<evidence type="ECO:0000259" key="4">
    <source>
        <dbReference type="PROSITE" id="PS01124"/>
    </source>
</evidence>
<comment type="caution">
    <text evidence="5">The sequence shown here is derived from an EMBL/GenBank/DDBJ whole genome shotgun (WGS) entry which is preliminary data.</text>
</comment>
<dbReference type="InterPro" id="IPR020449">
    <property type="entry name" value="Tscrpt_reg_AraC-type_HTH"/>
</dbReference>
<keyword evidence="2" id="KW-0238">DNA-binding</keyword>
<name>A0A0J9EGK6_9FIRM</name>
<dbReference type="GO" id="GO:0043565">
    <property type="term" value="F:sequence-specific DNA binding"/>
    <property type="evidence" value="ECO:0007669"/>
    <property type="project" value="InterPro"/>
</dbReference>
<dbReference type="Pfam" id="PF12833">
    <property type="entry name" value="HTH_18"/>
    <property type="match status" value="1"/>
</dbReference>
<dbReference type="OrthoDB" id="9816335at2"/>
<dbReference type="PANTHER" id="PTHR43280">
    <property type="entry name" value="ARAC-FAMILY TRANSCRIPTIONAL REGULATOR"/>
    <property type="match status" value="1"/>
</dbReference>
<dbReference type="PROSITE" id="PS01124">
    <property type="entry name" value="HTH_ARAC_FAMILY_2"/>
    <property type="match status" value="1"/>
</dbReference>
<protein>
    <recommendedName>
        <fullName evidence="4">HTH araC/xylS-type domain-containing protein</fullName>
    </recommendedName>
</protein>
<keyword evidence="3" id="KW-0804">Transcription</keyword>
<dbReference type="PRINTS" id="PR00032">
    <property type="entry name" value="HTHARAC"/>
</dbReference>
<dbReference type="GeneID" id="93164336"/>
<dbReference type="RefSeq" id="WP_007859923.1">
    <property type="nucleotide sequence ID" value="NZ_KQ235883.1"/>
</dbReference>
<dbReference type="InterPro" id="IPR014710">
    <property type="entry name" value="RmlC-like_jellyroll"/>
</dbReference>
<dbReference type="SUPFAM" id="SSF51182">
    <property type="entry name" value="RmlC-like cupins"/>
    <property type="match status" value="1"/>
</dbReference>
<keyword evidence="1" id="KW-0805">Transcription regulation</keyword>
<dbReference type="PATRIC" id="fig|742734.4.peg.5056"/>
<dbReference type="Gene3D" id="2.60.120.10">
    <property type="entry name" value="Jelly Rolls"/>
    <property type="match status" value="1"/>
</dbReference>
<dbReference type="InterPro" id="IPR011051">
    <property type="entry name" value="RmlC_Cupin_sf"/>
</dbReference>
<gene>
    <name evidence="5" type="ORF">HMPREF9470_04720</name>
</gene>